<name>A0A1I5QFH1_9BACT</name>
<dbReference type="InterPro" id="IPR003959">
    <property type="entry name" value="ATPase_AAA_core"/>
</dbReference>
<dbReference type="EMBL" id="FOXB01000020">
    <property type="protein sequence ID" value="SFP45025.1"/>
    <property type="molecule type" value="Genomic_DNA"/>
</dbReference>
<organism evidence="2 3">
    <name type="scientific">Hydrogenimonas thermophila</name>
    <dbReference type="NCBI Taxonomy" id="223786"/>
    <lineage>
        <taxon>Bacteria</taxon>
        <taxon>Pseudomonadati</taxon>
        <taxon>Campylobacterota</taxon>
        <taxon>Epsilonproteobacteria</taxon>
        <taxon>Campylobacterales</taxon>
        <taxon>Hydrogenimonadaceae</taxon>
        <taxon>Hydrogenimonas</taxon>
    </lineage>
</organism>
<dbReference type="Gene3D" id="3.40.50.300">
    <property type="entry name" value="P-loop containing nucleotide triphosphate hydrolases"/>
    <property type="match status" value="2"/>
</dbReference>
<evidence type="ECO:0000259" key="1">
    <source>
        <dbReference type="SMART" id="SM00382"/>
    </source>
</evidence>
<keyword evidence="3" id="KW-1185">Reference proteome</keyword>
<dbReference type="InterPro" id="IPR003593">
    <property type="entry name" value="AAA+_ATPase"/>
</dbReference>
<proteinExistence type="predicted"/>
<dbReference type="InterPro" id="IPR041685">
    <property type="entry name" value="AAA_GajA/Old/RecF-like"/>
</dbReference>
<dbReference type="GO" id="GO:0016887">
    <property type="term" value="F:ATP hydrolysis activity"/>
    <property type="evidence" value="ECO:0007669"/>
    <property type="project" value="InterPro"/>
</dbReference>
<dbReference type="PANTHER" id="PTHR43581:SF2">
    <property type="entry name" value="EXCINUCLEASE ATPASE SUBUNIT"/>
    <property type="match status" value="1"/>
</dbReference>
<dbReference type="PANTHER" id="PTHR43581">
    <property type="entry name" value="ATP/GTP PHOSPHATASE"/>
    <property type="match status" value="1"/>
</dbReference>
<dbReference type="Pfam" id="PF13175">
    <property type="entry name" value="AAA_15"/>
    <property type="match status" value="1"/>
</dbReference>
<dbReference type="SUPFAM" id="SSF52540">
    <property type="entry name" value="P-loop containing nucleoside triphosphate hydrolases"/>
    <property type="match status" value="1"/>
</dbReference>
<accession>A0A1I5QFH1</accession>
<feature type="domain" description="AAA+ ATPase" evidence="1">
    <location>
        <begin position="28"/>
        <end position="248"/>
    </location>
</feature>
<dbReference type="Proteomes" id="UP000199227">
    <property type="component" value="Unassembled WGS sequence"/>
</dbReference>
<dbReference type="STRING" id="223786.SAMN05216234_1202"/>
<dbReference type="GO" id="GO:0005524">
    <property type="term" value="F:ATP binding"/>
    <property type="evidence" value="ECO:0007669"/>
    <property type="project" value="InterPro"/>
</dbReference>
<evidence type="ECO:0000313" key="3">
    <source>
        <dbReference type="Proteomes" id="UP000199227"/>
    </source>
</evidence>
<reference evidence="2 3" key="1">
    <citation type="submission" date="2016-10" db="EMBL/GenBank/DDBJ databases">
        <authorList>
            <person name="de Groot N.N."/>
        </authorList>
    </citation>
    <scope>NUCLEOTIDE SEQUENCE [LARGE SCALE GENOMIC DNA]</scope>
    <source>
        <strain evidence="2 3">EP1-55-1</strain>
    </source>
</reference>
<dbReference type="RefSeq" id="WP_092912584.1">
    <property type="nucleotide sequence ID" value="NZ_CP136592.1"/>
</dbReference>
<dbReference type="AlphaFoldDB" id="A0A1I5QFH1"/>
<dbReference type="InterPro" id="IPR051396">
    <property type="entry name" value="Bact_Antivir_Def_Nuclease"/>
</dbReference>
<evidence type="ECO:0000313" key="2">
    <source>
        <dbReference type="EMBL" id="SFP45025.1"/>
    </source>
</evidence>
<protein>
    <submittedName>
        <fullName evidence="2">AAA domain-containing protein, putative AbiEii toxin, Type IV TA system</fullName>
    </submittedName>
</protein>
<sequence length="322" mass="37566">MKIKSIEIKNYKILKDFEIDFLDKDGNILDLIVLAGVNGSGKTTLLEIIYQYGDSKKREFNKKFKIEFDKNNIANEKIFYQKAEEFNIIDLKQEIVKYIKSKIFKEEIPPKEAYKEFNKFLNNVFDSIEFSLDFKGLDENENIYFLNRFNEEVAIDNLSTGEKELLKKVFYFFVANIKDSIILIDEPEISLHPSWQEDIVKIYKNLAKSYNNQIILATHSPHIIASTPNDSLFIFAKENDKIVAKKIDSFGKDINLVLLEVMGSGIRDKEVEEKILRLKKLIAKKEINSEFKELFDYLEKNLNDEVELGFLRARAKALNVKS</sequence>
<gene>
    <name evidence="2" type="ORF">SAMN05216234_1202</name>
</gene>
<dbReference type="SMART" id="SM00382">
    <property type="entry name" value="AAA"/>
    <property type="match status" value="1"/>
</dbReference>
<dbReference type="Pfam" id="PF13304">
    <property type="entry name" value="AAA_21"/>
    <property type="match status" value="1"/>
</dbReference>
<dbReference type="OrthoDB" id="5329090at2"/>
<dbReference type="InterPro" id="IPR027417">
    <property type="entry name" value="P-loop_NTPase"/>
</dbReference>